<dbReference type="PANTHER" id="PTHR11070:SF45">
    <property type="entry name" value="DNA 3'-5' HELICASE"/>
    <property type="match status" value="1"/>
</dbReference>
<evidence type="ECO:0000256" key="5">
    <source>
        <dbReference type="ARBA" id="ARBA00022801"/>
    </source>
</evidence>
<dbReference type="FunFam" id="2.10.109.10:FF:000001">
    <property type="entry name" value="LexA repressor"/>
    <property type="match status" value="1"/>
</dbReference>
<keyword evidence="3 18" id="KW-0547">Nucleotide-binding</keyword>
<comment type="catalytic activity">
    <reaction evidence="17">
        <text>ATP + H2O = ADP + phosphate + H(+)</text>
        <dbReference type="Rhea" id="RHEA:13065"/>
        <dbReference type="ChEBI" id="CHEBI:15377"/>
        <dbReference type="ChEBI" id="CHEBI:15378"/>
        <dbReference type="ChEBI" id="CHEBI:30616"/>
        <dbReference type="ChEBI" id="CHEBI:43474"/>
        <dbReference type="ChEBI" id="CHEBI:456216"/>
        <dbReference type="EC" id="5.6.2.4"/>
    </reaction>
</comment>
<dbReference type="GO" id="GO:0006260">
    <property type="term" value="P:DNA replication"/>
    <property type="evidence" value="ECO:0007669"/>
    <property type="project" value="UniProtKB-KW"/>
</dbReference>
<accession>A0A264W1J7</accession>
<evidence type="ECO:0000256" key="11">
    <source>
        <dbReference type="ARBA" id="ARBA00023163"/>
    </source>
</evidence>
<dbReference type="InterPro" id="IPR014017">
    <property type="entry name" value="DNA_helicase_UvrD-like_C"/>
</dbReference>
<dbReference type="InterPro" id="IPR006200">
    <property type="entry name" value="LexA"/>
</dbReference>
<keyword evidence="2" id="KW-0235">DNA replication</keyword>
<feature type="domain" description="UvrD-like helicase ATP-binding" evidence="19">
    <location>
        <begin position="2"/>
        <end position="310"/>
    </location>
</feature>
<dbReference type="GO" id="GO:0009432">
    <property type="term" value="P:SOS response"/>
    <property type="evidence" value="ECO:0007669"/>
    <property type="project" value="UniProtKB-KW"/>
</dbReference>
<dbReference type="SUPFAM" id="SSF51306">
    <property type="entry name" value="LexA/Signal peptidase"/>
    <property type="match status" value="1"/>
</dbReference>
<dbReference type="Gene3D" id="2.10.109.10">
    <property type="entry name" value="Umud Fragment, subunit A"/>
    <property type="match status" value="1"/>
</dbReference>
<evidence type="ECO:0000256" key="3">
    <source>
        <dbReference type="ARBA" id="ARBA00022741"/>
    </source>
</evidence>
<evidence type="ECO:0000256" key="9">
    <source>
        <dbReference type="ARBA" id="ARBA00023015"/>
    </source>
</evidence>
<dbReference type="GO" id="GO:0045892">
    <property type="term" value="P:negative regulation of DNA-templated transcription"/>
    <property type="evidence" value="ECO:0007669"/>
    <property type="project" value="InterPro"/>
</dbReference>
<name>A0A264W1J7_9BACL</name>
<keyword evidence="1" id="KW-0678">Repressor</keyword>
<reference evidence="20 21" key="1">
    <citation type="submission" date="2017-07" db="EMBL/GenBank/DDBJ databases">
        <title>Tetzosporium hominis gen.nov. sp.nov.</title>
        <authorList>
            <person name="Tetz G."/>
            <person name="Tetz V."/>
        </authorList>
    </citation>
    <scope>NUCLEOTIDE SEQUENCE [LARGE SCALE GENOMIC DNA]</scope>
    <source>
        <strain evidence="20 21">VT-49</strain>
    </source>
</reference>
<evidence type="ECO:0000256" key="7">
    <source>
        <dbReference type="ARBA" id="ARBA00022813"/>
    </source>
</evidence>
<dbReference type="Gene3D" id="3.40.50.300">
    <property type="entry name" value="P-loop containing nucleotide triphosphate hydrolases"/>
    <property type="match status" value="2"/>
</dbReference>
<dbReference type="Pfam" id="PF13588">
    <property type="entry name" value="HSDR_N_2"/>
    <property type="match status" value="1"/>
</dbReference>
<dbReference type="Proteomes" id="UP000217065">
    <property type="component" value="Unassembled WGS sequence"/>
</dbReference>
<dbReference type="SUPFAM" id="SSF52540">
    <property type="entry name" value="P-loop containing nucleoside triphosphate hydrolases"/>
    <property type="match status" value="1"/>
</dbReference>
<dbReference type="CDD" id="cd18807">
    <property type="entry name" value="SF1_C_UvrD"/>
    <property type="match status" value="1"/>
</dbReference>
<evidence type="ECO:0000256" key="4">
    <source>
        <dbReference type="ARBA" id="ARBA00022763"/>
    </source>
</evidence>
<dbReference type="InterPro" id="IPR027417">
    <property type="entry name" value="P-loop_NTPase"/>
</dbReference>
<evidence type="ECO:0000256" key="16">
    <source>
        <dbReference type="ARBA" id="ARBA00034808"/>
    </source>
</evidence>
<evidence type="ECO:0000256" key="15">
    <source>
        <dbReference type="ARBA" id="ARBA00034617"/>
    </source>
</evidence>
<dbReference type="Pfam" id="PF00580">
    <property type="entry name" value="UvrD-helicase"/>
    <property type="match status" value="1"/>
</dbReference>
<dbReference type="PANTHER" id="PTHR11070">
    <property type="entry name" value="UVRD / RECB / PCRA DNA HELICASE FAMILY MEMBER"/>
    <property type="match status" value="1"/>
</dbReference>
<evidence type="ECO:0000256" key="12">
    <source>
        <dbReference type="ARBA" id="ARBA00023204"/>
    </source>
</evidence>
<comment type="catalytic activity">
    <reaction evidence="15">
        <text>Couples ATP hydrolysis with the unwinding of duplex DNA by translocating in the 3'-5' direction.</text>
        <dbReference type="EC" id="5.6.2.4"/>
    </reaction>
</comment>
<dbReference type="RefSeq" id="WP_094943280.1">
    <property type="nucleotide sequence ID" value="NZ_NOKQ01000220.1"/>
</dbReference>
<protein>
    <recommendedName>
        <fullName evidence="16">DNA 3'-5' helicase</fullName>
        <ecNumber evidence="16">5.6.2.4</ecNumber>
    </recommendedName>
</protein>
<dbReference type="GO" id="GO:0000725">
    <property type="term" value="P:recombinational repair"/>
    <property type="evidence" value="ECO:0007669"/>
    <property type="project" value="TreeGrafter"/>
</dbReference>
<dbReference type="EC" id="5.6.2.4" evidence="16"/>
<keyword evidence="4" id="KW-0227">DNA damage</keyword>
<evidence type="ECO:0000313" key="21">
    <source>
        <dbReference type="Proteomes" id="UP000217065"/>
    </source>
</evidence>
<keyword evidence="6 18" id="KW-0347">Helicase</keyword>
<evidence type="ECO:0000256" key="17">
    <source>
        <dbReference type="ARBA" id="ARBA00048988"/>
    </source>
</evidence>
<evidence type="ECO:0000256" key="13">
    <source>
        <dbReference type="ARBA" id="ARBA00023235"/>
    </source>
</evidence>
<gene>
    <name evidence="20" type="primary">lexA</name>
    <name evidence="20" type="ORF">CF394_09620</name>
</gene>
<keyword evidence="8 18" id="KW-0067">ATP-binding</keyword>
<dbReference type="GO" id="GO:0043138">
    <property type="term" value="F:3'-5' DNA helicase activity"/>
    <property type="evidence" value="ECO:0007669"/>
    <property type="project" value="UniProtKB-EC"/>
</dbReference>
<sequence length="810" mass="92846">MKLNVEQRRIVELEPSGQMLVKGVAGSGKTTVAIRRINFLKTHYCHEADDQILLVTYNKTLLNYIKFQYERLADSLDEDFQEFFANNANVVISTIDGLMYKAFRDYTKRKRLNLELATKPLEHQTILEAIHEVAKSYPNVKLLSPKNSSFLLDEVEWMASCLVEDVEAYQQLDRIGRASGDSGTPQKLLKNSELREAIYEVSLVFGRKMAEKGFVTFKQMNVLALRQVHEVNSHKFTHVIIDESQDLTRVQLEFLKALYKEKPHSSLLFVADNTQSIYTHSWLGKGRPYTTIGYDMSGKARALSKNYRTTTEISTAAFDLIEADETIRSNVDFVKPALIDRHGHPPIYRFFTNPVKQLEFLVNEISELQNDYDLREICLVARNNQILQGLSVALEQAGIPTEVLQGQEPNFESDRVKLVTMHSIKGLEFKVIFLVDLNQGVIPNDRYTDLEDQKALDSDERKLLYVGMTRANELLYMSSVKKPSKFIKEIQRTHLRMKKDCSLHPFESMSMTEYQFTDQLSDLHSREEVVRQWLLRELHDTYQYPYDLMELEFPVQKFSQKGYCDIAVMVYSQGEARPMIFAEVKQFGSGIEEGLKQLKSYLEADPRVHYGIVTDGLEVKIIDRNGEEVQDLPKCRPQFLPETKNSKRYMNLKSGKTYSYATSLDDEEEIEVRDEEMDVYVQIHEKHAVPLIGNVAAGLPTLATEEYEAKLVLPKDWVYSVKDTFALTVTGDSMINAGIDKGDVVIVHQQNSAQANDIVIAVIDDEATMKKYVPMGNNVLLMPENNDYEPIMMRSEDVRINGKVIGVMKK</sequence>
<keyword evidence="7" id="KW-0068">Autocatalytic cleavage</keyword>
<dbReference type="InterPro" id="IPR014016">
    <property type="entry name" value="UvrD-like_ATP-bd"/>
</dbReference>
<dbReference type="InterPro" id="IPR036286">
    <property type="entry name" value="LexA/Signal_pep-like_sf"/>
</dbReference>
<dbReference type="InterPro" id="IPR000212">
    <property type="entry name" value="DNA_helicase_UvrD/REP"/>
</dbReference>
<dbReference type="PROSITE" id="PS51198">
    <property type="entry name" value="UVRD_HELICASE_ATP_BIND"/>
    <property type="match status" value="1"/>
</dbReference>
<feature type="binding site" evidence="18">
    <location>
        <begin position="23"/>
        <end position="30"/>
    </location>
    <ligand>
        <name>ATP</name>
        <dbReference type="ChEBI" id="CHEBI:30616"/>
    </ligand>
</feature>
<keyword evidence="21" id="KW-1185">Reference proteome</keyword>
<dbReference type="CDD" id="cd06529">
    <property type="entry name" value="S24_LexA-like"/>
    <property type="match status" value="1"/>
</dbReference>
<dbReference type="NCBIfam" id="TIGR00498">
    <property type="entry name" value="lexA"/>
    <property type="match status" value="1"/>
</dbReference>
<evidence type="ECO:0000256" key="14">
    <source>
        <dbReference type="ARBA" id="ARBA00023236"/>
    </source>
</evidence>
<keyword evidence="12" id="KW-0234">DNA repair</keyword>
<evidence type="ECO:0000256" key="1">
    <source>
        <dbReference type="ARBA" id="ARBA00022491"/>
    </source>
</evidence>
<evidence type="ECO:0000259" key="19">
    <source>
        <dbReference type="PROSITE" id="PS51198"/>
    </source>
</evidence>
<keyword evidence="11" id="KW-0804">Transcription</keyword>
<evidence type="ECO:0000313" key="20">
    <source>
        <dbReference type="EMBL" id="OZS77468.1"/>
    </source>
</evidence>
<keyword evidence="13" id="KW-0413">Isomerase</keyword>
<dbReference type="GO" id="GO:0005524">
    <property type="term" value="F:ATP binding"/>
    <property type="evidence" value="ECO:0007669"/>
    <property type="project" value="UniProtKB-UniRule"/>
</dbReference>
<organism evidence="20 21">
    <name type="scientific">Tetzosporium hominis</name>
    <dbReference type="NCBI Taxonomy" id="2020506"/>
    <lineage>
        <taxon>Bacteria</taxon>
        <taxon>Bacillati</taxon>
        <taxon>Bacillota</taxon>
        <taxon>Bacilli</taxon>
        <taxon>Bacillales</taxon>
        <taxon>Caryophanaceae</taxon>
        <taxon>Tetzosporium</taxon>
    </lineage>
</organism>
<dbReference type="AlphaFoldDB" id="A0A264W1J7"/>
<evidence type="ECO:0000256" key="18">
    <source>
        <dbReference type="PROSITE-ProRule" id="PRU00560"/>
    </source>
</evidence>
<dbReference type="GO" id="GO:0003677">
    <property type="term" value="F:DNA binding"/>
    <property type="evidence" value="ECO:0007669"/>
    <property type="project" value="UniProtKB-KW"/>
</dbReference>
<dbReference type="EMBL" id="NOKQ01000220">
    <property type="protein sequence ID" value="OZS77468.1"/>
    <property type="molecule type" value="Genomic_DNA"/>
</dbReference>
<keyword evidence="14" id="KW-0742">SOS response</keyword>
<dbReference type="InterPro" id="IPR015927">
    <property type="entry name" value="Peptidase_S24_S26A/B/C"/>
</dbReference>
<comment type="caution">
    <text evidence="20">The sequence shown here is derived from an EMBL/GenBank/DDBJ whole genome shotgun (WGS) entry which is preliminary data.</text>
</comment>
<dbReference type="Pfam" id="PF00717">
    <property type="entry name" value="Peptidase_S24"/>
    <property type="match status" value="1"/>
</dbReference>
<keyword evidence="9" id="KW-0805">Transcription regulation</keyword>
<proteinExistence type="predicted"/>
<keyword evidence="10" id="KW-0238">DNA-binding</keyword>
<evidence type="ECO:0000256" key="10">
    <source>
        <dbReference type="ARBA" id="ARBA00023125"/>
    </source>
</evidence>
<evidence type="ECO:0000256" key="8">
    <source>
        <dbReference type="ARBA" id="ARBA00022840"/>
    </source>
</evidence>
<evidence type="ECO:0000256" key="2">
    <source>
        <dbReference type="ARBA" id="ARBA00022705"/>
    </source>
</evidence>
<dbReference type="InterPro" id="IPR039418">
    <property type="entry name" value="LexA-like"/>
</dbReference>
<keyword evidence="5 18" id="KW-0378">Hydrolase</keyword>
<dbReference type="GO" id="GO:0005829">
    <property type="term" value="C:cytosol"/>
    <property type="evidence" value="ECO:0007669"/>
    <property type="project" value="TreeGrafter"/>
</dbReference>
<evidence type="ECO:0000256" key="6">
    <source>
        <dbReference type="ARBA" id="ARBA00022806"/>
    </source>
</evidence>
<dbReference type="OrthoDB" id="9787585at2"/>
<dbReference type="GO" id="GO:0004252">
    <property type="term" value="F:serine-type endopeptidase activity"/>
    <property type="evidence" value="ECO:0007669"/>
    <property type="project" value="InterPro"/>
</dbReference>
<dbReference type="Pfam" id="PF13361">
    <property type="entry name" value="UvrD_C"/>
    <property type="match status" value="2"/>
</dbReference>
<dbReference type="GO" id="GO:0033202">
    <property type="term" value="C:DNA helicase complex"/>
    <property type="evidence" value="ECO:0007669"/>
    <property type="project" value="TreeGrafter"/>
</dbReference>
<dbReference type="InterPro" id="IPR029464">
    <property type="entry name" value="HSDR_N"/>
</dbReference>